<protein>
    <submittedName>
        <fullName evidence="5">CTNS</fullName>
    </submittedName>
</protein>
<evidence type="ECO:0000256" key="4">
    <source>
        <dbReference type="ARBA" id="ARBA00023136"/>
    </source>
</evidence>
<name>A0A7R8CRI3_LEPSM</name>
<keyword evidence="6" id="KW-1185">Reference proteome</keyword>
<organism evidence="5 6">
    <name type="scientific">Lepeophtheirus salmonis</name>
    <name type="common">Salmon louse</name>
    <name type="synonym">Caligus salmonis</name>
    <dbReference type="NCBI Taxonomy" id="72036"/>
    <lineage>
        <taxon>Eukaryota</taxon>
        <taxon>Metazoa</taxon>
        <taxon>Ecdysozoa</taxon>
        <taxon>Arthropoda</taxon>
        <taxon>Crustacea</taxon>
        <taxon>Multicrustacea</taxon>
        <taxon>Hexanauplia</taxon>
        <taxon>Copepoda</taxon>
        <taxon>Siphonostomatoida</taxon>
        <taxon>Caligidae</taxon>
        <taxon>Lepeophtheirus</taxon>
    </lineage>
</organism>
<dbReference type="OrthoDB" id="75720at2759"/>
<proteinExistence type="predicted"/>
<dbReference type="Proteomes" id="UP000675881">
    <property type="component" value="Chromosome 3"/>
</dbReference>
<evidence type="ECO:0000256" key="1">
    <source>
        <dbReference type="ARBA" id="ARBA00004141"/>
    </source>
</evidence>
<gene>
    <name evidence="5" type="ORF">LSAA_7371</name>
</gene>
<comment type="subcellular location">
    <subcellularLocation>
        <location evidence="1">Membrane</location>
        <topology evidence="1">Multi-pass membrane protein</topology>
    </subcellularLocation>
</comment>
<dbReference type="GO" id="GO:0016020">
    <property type="term" value="C:membrane"/>
    <property type="evidence" value="ECO:0007669"/>
    <property type="project" value="UniProtKB-SubCell"/>
</dbReference>
<evidence type="ECO:0000313" key="5">
    <source>
        <dbReference type="EMBL" id="CAF2905682.1"/>
    </source>
</evidence>
<keyword evidence="4" id="KW-0472">Membrane</keyword>
<reference evidence="5" key="1">
    <citation type="submission" date="2021-02" db="EMBL/GenBank/DDBJ databases">
        <authorList>
            <person name="Bekaert M."/>
        </authorList>
    </citation>
    <scope>NUCLEOTIDE SEQUENCE</scope>
    <source>
        <strain evidence="5">IoA-00</strain>
    </source>
</reference>
<dbReference type="AlphaFoldDB" id="A0A7R8CRI3"/>
<dbReference type="EMBL" id="HG994582">
    <property type="protein sequence ID" value="CAF2905682.1"/>
    <property type="molecule type" value="Genomic_DNA"/>
</dbReference>
<keyword evidence="2" id="KW-0812">Transmembrane</keyword>
<accession>A0A7R8CRI3</accession>
<dbReference type="InterPro" id="IPR006603">
    <property type="entry name" value="PQ-loop_rpt"/>
</dbReference>
<evidence type="ECO:0000256" key="3">
    <source>
        <dbReference type="ARBA" id="ARBA00022989"/>
    </source>
</evidence>
<keyword evidence="3" id="KW-1133">Transmembrane helix</keyword>
<evidence type="ECO:0000256" key="2">
    <source>
        <dbReference type="ARBA" id="ARBA00022692"/>
    </source>
</evidence>
<sequence>MKSAKNFVLLFLLQVAHGISSAKRFVLFHTDRTSTPELLPNQNISFSYFIKKVGDIPDNDLISLSFFSETPNIISIPSPNITVNEPTRDQRVNFSINIRALYSGHTIVNVSSLNPDVDLRLASIKVKVMRSEALNILSDVIGWGYFIAWSISFYPQIYEKLEKEKCYWTQL</sequence>
<dbReference type="Pfam" id="PF04193">
    <property type="entry name" value="PQ-loop"/>
    <property type="match status" value="1"/>
</dbReference>
<evidence type="ECO:0000313" key="6">
    <source>
        <dbReference type="Proteomes" id="UP000675881"/>
    </source>
</evidence>